<reference evidence="3" key="1">
    <citation type="submission" date="2021-01" db="EMBL/GenBank/DDBJ databases">
        <authorList>
            <person name="Corre E."/>
            <person name="Pelletier E."/>
            <person name="Niang G."/>
            <person name="Scheremetjew M."/>
            <person name="Finn R."/>
            <person name="Kale V."/>
            <person name="Holt S."/>
            <person name="Cochrane G."/>
            <person name="Meng A."/>
            <person name="Brown T."/>
            <person name="Cohen L."/>
        </authorList>
    </citation>
    <scope>NUCLEOTIDE SEQUENCE</scope>
    <source>
        <strain evidence="3">OF101</strain>
    </source>
</reference>
<feature type="compositionally biased region" description="Basic and acidic residues" evidence="2">
    <location>
        <begin position="56"/>
        <end position="77"/>
    </location>
</feature>
<name>A0A7S1S4I9_ALECA</name>
<keyword evidence="1" id="KW-0175">Coiled coil</keyword>
<dbReference type="EMBL" id="HBGE01102792">
    <property type="protein sequence ID" value="CAD9184528.1"/>
    <property type="molecule type" value="Transcribed_RNA"/>
</dbReference>
<feature type="coiled-coil region" evidence="1">
    <location>
        <begin position="102"/>
        <end position="138"/>
    </location>
</feature>
<sequence length="277" mass="30106">MAARVSAAQVRAGSAAGLRGSRPSGVDASRRTHSQSVIAREGRGDAGARSLKPAWRPREAAQKPTDQQRREERRPSKIVMRIHEADIRLAQQLQDEELGISAAEVAANLEAARRLQAEEEQDKDAEAAQEDADAALARILHREQERQHQAAKRDGALAAALQYEHGRAGRMLTRACELEEFLEAPLGSLPLPKHGDMHPDTLRMVVLRTQKAPRWKGHLPAAALAAAPAAAEVCPGKAETLVSTPKQRSPLGAQEELFHSKPRFRVTGSLAVGCREV</sequence>
<evidence type="ECO:0000256" key="2">
    <source>
        <dbReference type="SAM" id="MobiDB-lite"/>
    </source>
</evidence>
<organism evidence="3">
    <name type="scientific">Alexandrium catenella</name>
    <name type="common">Red tide dinoflagellate</name>
    <name type="synonym">Gonyaulax catenella</name>
    <dbReference type="NCBI Taxonomy" id="2925"/>
    <lineage>
        <taxon>Eukaryota</taxon>
        <taxon>Sar</taxon>
        <taxon>Alveolata</taxon>
        <taxon>Dinophyceae</taxon>
        <taxon>Gonyaulacales</taxon>
        <taxon>Pyrocystaceae</taxon>
        <taxon>Alexandrium</taxon>
    </lineage>
</organism>
<gene>
    <name evidence="3" type="ORF">ACAT0790_LOCUS61300</name>
</gene>
<feature type="region of interest" description="Disordered" evidence="2">
    <location>
        <begin position="1"/>
        <end position="77"/>
    </location>
</feature>
<evidence type="ECO:0000256" key="1">
    <source>
        <dbReference type="SAM" id="Coils"/>
    </source>
</evidence>
<proteinExistence type="predicted"/>
<protein>
    <submittedName>
        <fullName evidence="3">Uncharacterized protein</fullName>
    </submittedName>
</protein>
<evidence type="ECO:0000313" key="3">
    <source>
        <dbReference type="EMBL" id="CAD9184528.1"/>
    </source>
</evidence>
<dbReference type="AlphaFoldDB" id="A0A7S1S4I9"/>
<accession>A0A7S1S4I9</accession>